<feature type="domain" description="DUF1722" evidence="1">
    <location>
        <begin position="194"/>
        <end position="309"/>
    </location>
</feature>
<sequence length="323" mass="37387">MIDNYEITPVIGISKCINFAKCRYNGDGDNNEFINRLNSFVEYLPFCPEVEIGMSTPRKPIRLVEVGNKIHLIQPATQIDLTDNMLEYTDSLMIKLKDVDGFILKTRSPSCGIKEVKIYQSDKKGATSRKGKGMVGGKITETYNHLAIEDDGRLRNFKIREHFLTKLYVMAKFKKVKLLESIDDLKEFHSCNNLLMMAYNQLRLKELNKIINQSDSISFDDLVIVYEKYLAKIFRIAPRYTSNIAVLLKCVDYFKKNISSEELNFIYNLIEEYKNHKVPFSAPLNVIKGYVIRFDIEYLMNQSFFDPFPKELMDVNDSGKGIK</sequence>
<gene>
    <name evidence="2" type="ORF">HYG85_13990</name>
</gene>
<evidence type="ECO:0000313" key="2">
    <source>
        <dbReference type="EMBL" id="QUH29961.1"/>
    </source>
</evidence>
<dbReference type="EMBL" id="CP058561">
    <property type="protein sequence ID" value="QUH29961.1"/>
    <property type="molecule type" value="Genomic_DNA"/>
</dbReference>
<keyword evidence="3" id="KW-1185">Reference proteome</keyword>
<dbReference type="AlphaFoldDB" id="A0A8J8MBQ0"/>
<reference evidence="2 3" key="1">
    <citation type="submission" date="2020-07" db="EMBL/GenBank/DDBJ databases">
        <title>Vallitalea guaymasensis genome.</title>
        <authorList>
            <person name="Postec A."/>
        </authorList>
    </citation>
    <scope>NUCLEOTIDE SEQUENCE [LARGE SCALE GENOMIC DNA]</scope>
    <source>
        <strain evidence="2 3">Ra1766G1</strain>
    </source>
</reference>
<evidence type="ECO:0000313" key="3">
    <source>
        <dbReference type="Proteomes" id="UP000677305"/>
    </source>
</evidence>
<evidence type="ECO:0000259" key="1">
    <source>
        <dbReference type="Pfam" id="PF08349"/>
    </source>
</evidence>
<proteinExistence type="predicted"/>
<dbReference type="Pfam" id="PF08349">
    <property type="entry name" value="DUF1722"/>
    <property type="match status" value="1"/>
</dbReference>
<dbReference type="PANTHER" id="PTHR30087:SF0">
    <property type="entry name" value="INNER MEMBRANE PROTEIN"/>
    <property type="match status" value="1"/>
</dbReference>
<organism evidence="2 3">
    <name type="scientific">Vallitalea guaymasensis</name>
    <dbReference type="NCBI Taxonomy" id="1185412"/>
    <lineage>
        <taxon>Bacteria</taxon>
        <taxon>Bacillati</taxon>
        <taxon>Bacillota</taxon>
        <taxon>Clostridia</taxon>
        <taxon>Lachnospirales</taxon>
        <taxon>Vallitaleaceae</taxon>
        <taxon>Vallitalea</taxon>
    </lineage>
</organism>
<dbReference type="RefSeq" id="WP_212690201.1">
    <property type="nucleotide sequence ID" value="NZ_CP058561.1"/>
</dbReference>
<dbReference type="Pfam" id="PF04463">
    <property type="entry name" value="2-thiour_desulf"/>
    <property type="match status" value="1"/>
</dbReference>
<dbReference type="PANTHER" id="PTHR30087">
    <property type="entry name" value="INNER MEMBRANE PROTEIN"/>
    <property type="match status" value="1"/>
</dbReference>
<dbReference type="KEGG" id="vgu:HYG85_13990"/>
<name>A0A8J8MBQ0_9FIRM</name>
<protein>
    <submittedName>
        <fullName evidence="2">DUF1722 domain-containing protein</fullName>
    </submittedName>
</protein>
<accession>A0A8J8MBQ0</accession>
<dbReference type="Proteomes" id="UP000677305">
    <property type="component" value="Chromosome"/>
</dbReference>
<dbReference type="InterPro" id="IPR007553">
    <property type="entry name" value="2-thiour_desulf"/>
</dbReference>
<dbReference type="InterPro" id="IPR013560">
    <property type="entry name" value="DUF1722"/>
</dbReference>